<gene>
    <name evidence="5" type="ORF">Q2T77_34920</name>
</gene>
<evidence type="ECO:0000313" key="6">
    <source>
        <dbReference type="Proteomes" id="UP001169027"/>
    </source>
</evidence>
<dbReference type="Pfam" id="PF01329">
    <property type="entry name" value="Pterin_4a"/>
    <property type="match status" value="1"/>
</dbReference>
<dbReference type="InterPro" id="IPR036428">
    <property type="entry name" value="PCD_sf"/>
</dbReference>
<dbReference type="PANTHER" id="PTHR12599">
    <property type="entry name" value="PTERIN-4-ALPHA-CARBINOLAMINE DEHYDRATASE"/>
    <property type="match status" value="1"/>
</dbReference>
<comment type="catalytic activity">
    <reaction evidence="1 4">
        <text>(4aS,6R)-4a-hydroxy-L-erythro-5,6,7,8-tetrahydrobiopterin = (6R)-L-erythro-6,7-dihydrobiopterin + H2O</text>
        <dbReference type="Rhea" id="RHEA:11920"/>
        <dbReference type="ChEBI" id="CHEBI:15377"/>
        <dbReference type="ChEBI" id="CHEBI:15642"/>
        <dbReference type="ChEBI" id="CHEBI:43120"/>
        <dbReference type="EC" id="4.2.1.96"/>
    </reaction>
</comment>
<organism evidence="5 6">
    <name type="scientific">Variovorax ginsengisoli</name>
    <dbReference type="NCBI Taxonomy" id="363844"/>
    <lineage>
        <taxon>Bacteria</taxon>
        <taxon>Pseudomonadati</taxon>
        <taxon>Pseudomonadota</taxon>
        <taxon>Betaproteobacteria</taxon>
        <taxon>Burkholderiales</taxon>
        <taxon>Comamonadaceae</taxon>
        <taxon>Variovorax</taxon>
    </lineage>
</organism>
<comment type="caution">
    <text evidence="5">The sequence shown here is derived from an EMBL/GenBank/DDBJ whole genome shotgun (WGS) entry which is preliminary data.</text>
</comment>
<dbReference type="PANTHER" id="PTHR12599:SF0">
    <property type="entry name" value="PTERIN-4-ALPHA-CARBINOLAMINE DEHYDRATASE"/>
    <property type="match status" value="1"/>
</dbReference>
<dbReference type="GO" id="GO:0008124">
    <property type="term" value="F:4-alpha-hydroxytetrahydrobiopterin dehydratase activity"/>
    <property type="evidence" value="ECO:0007669"/>
    <property type="project" value="UniProtKB-EC"/>
</dbReference>
<accession>A0ABT8SEV1</accession>
<evidence type="ECO:0000256" key="4">
    <source>
        <dbReference type="HAMAP-Rule" id="MF_00434"/>
    </source>
</evidence>
<keyword evidence="3 4" id="KW-0456">Lyase</keyword>
<dbReference type="RefSeq" id="WP_301815853.1">
    <property type="nucleotide sequence ID" value="NZ_JAUJZH010000041.1"/>
</dbReference>
<dbReference type="InterPro" id="IPR001533">
    <property type="entry name" value="Pterin_deHydtase"/>
</dbReference>
<protein>
    <recommendedName>
        <fullName evidence="4">Putative pterin-4-alpha-carbinolamine dehydratase</fullName>
        <shortName evidence="4">PHS</shortName>
        <ecNumber evidence="4">4.2.1.96</ecNumber>
    </recommendedName>
    <alternativeName>
        <fullName evidence="4">4-alpha-hydroxy-tetrahydropterin dehydratase</fullName>
    </alternativeName>
    <alternativeName>
        <fullName evidence="4">Pterin carbinolamine dehydratase</fullName>
        <shortName evidence="4">PCD</shortName>
    </alternativeName>
</protein>
<keyword evidence="6" id="KW-1185">Reference proteome</keyword>
<name>A0ABT8SEV1_9BURK</name>
<dbReference type="SUPFAM" id="SSF55248">
    <property type="entry name" value="PCD-like"/>
    <property type="match status" value="1"/>
</dbReference>
<evidence type="ECO:0000256" key="2">
    <source>
        <dbReference type="ARBA" id="ARBA00006472"/>
    </source>
</evidence>
<dbReference type="EC" id="4.2.1.96" evidence="4"/>
<dbReference type="NCBIfam" id="NF002018">
    <property type="entry name" value="PRK00823.1-3"/>
    <property type="match status" value="1"/>
</dbReference>
<evidence type="ECO:0000313" key="5">
    <source>
        <dbReference type="EMBL" id="MDO1537451.1"/>
    </source>
</evidence>
<dbReference type="EMBL" id="JAUKVY010000041">
    <property type="protein sequence ID" value="MDO1537451.1"/>
    <property type="molecule type" value="Genomic_DNA"/>
</dbReference>
<dbReference type="HAMAP" id="MF_00434">
    <property type="entry name" value="Pterin_4_alpha"/>
    <property type="match status" value="1"/>
</dbReference>
<proteinExistence type="inferred from homology"/>
<comment type="similarity">
    <text evidence="2 4">Belongs to the pterin-4-alpha-carbinolamine dehydratase family.</text>
</comment>
<dbReference type="Gene3D" id="3.30.1360.20">
    <property type="entry name" value="Transcriptional coactivator/pterin dehydratase"/>
    <property type="match status" value="1"/>
</dbReference>
<dbReference type="Proteomes" id="UP001169027">
    <property type="component" value="Unassembled WGS sequence"/>
</dbReference>
<dbReference type="CDD" id="cd00914">
    <property type="entry name" value="PCD_DCoH_subfamily_b"/>
    <property type="match status" value="1"/>
</dbReference>
<evidence type="ECO:0000256" key="3">
    <source>
        <dbReference type="ARBA" id="ARBA00023239"/>
    </source>
</evidence>
<evidence type="ECO:0000256" key="1">
    <source>
        <dbReference type="ARBA" id="ARBA00001554"/>
    </source>
</evidence>
<reference evidence="5" key="1">
    <citation type="submission" date="2023-06" db="EMBL/GenBank/DDBJ databases">
        <authorList>
            <person name="Jiang Y."/>
            <person name="Liu Q."/>
        </authorList>
    </citation>
    <scope>NUCLEOTIDE SEQUENCE</scope>
    <source>
        <strain evidence="5">CGMCC 1.12090</strain>
    </source>
</reference>
<sequence>MNRLEISHATELLADLPGWRCEDTRGGLIKRELVFADFSQAFGFMTCLALAAERVNHHPEWFNVYNRVDITLTTHDVSGISMRDIEMARLAARLYEAIAAS</sequence>